<evidence type="ECO:0000256" key="2">
    <source>
        <dbReference type="SAM" id="SignalP"/>
    </source>
</evidence>
<evidence type="ECO:0000313" key="3">
    <source>
        <dbReference type="EMBL" id="EMZ31516.1"/>
    </source>
</evidence>
<dbReference type="Gene3D" id="2.160.20.110">
    <property type="match status" value="1"/>
</dbReference>
<feature type="compositionally biased region" description="Low complexity" evidence="1">
    <location>
        <begin position="28"/>
        <end position="38"/>
    </location>
</feature>
<dbReference type="Proteomes" id="UP000012589">
    <property type="component" value="Unassembled WGS sequence"/>
</dbReference>
<organism evidence="3 4">
    <name type="scientific">Eubacterium plexicaudatum ASF492</name>
    <dbReference type="NCBI Taxonomy" id="1235802"/>
    <lineage>
        <taxon>Bacteria</taxon>
        <taxon>Bacillati</taxon>
        <taxon>Bacillota</taxon>
        <taxon>Clostridia</taxon>
        <taxon>Eubacteriales</taxon>
        <taxon>Eubacteriaceae</taxon>
        <taxon>Eubacterium</taxon>
    </lineage>
</organism>
<keyword evidence="4" id="KW-1185">Reference proteome</keyword>
<proteinExistence type="predicted"/>
<feature type="region of interest" description="Disordered" evidence="1">
    <location>
        <begin position="384"/>
        <end position="407"/>
    </location>
</feature>
<evidence type="ECO:0000256" key="1">
    <source>
        <dbReference type="SAM" id="MobiDB-lite"/>
    </source>
</evidence>
<sequence length="407" mass="42331">MKKLKSRLLTLGLVGILALSSALAGCGQNPQDNNPQQDSSEVVGSTENNQQETAVEIGSRDDFAKIYDDLSASYILTADIDFGGETVNPVGIFEPKSDAEEDAETPNTALAFTGTFDGNGHTLSNIKIDAADKDGVGLFGCMTGEGSWVKNLKVENISVKGGNYTGGVIGFADFGSYVEGITLSGKNMVEGRFLIGGIAGASHADIVDCEAVADLTLTDANMQGAGIIVGGQEDGNLENCTAGGTITAPDGCYSIGGLAGCFHCSEYAKNCKAENIKIVTGDNCWLIGGLAGHSGTFENAPTLVENGIVKNVSIETGRNSERIGGITGGGFYSPMFKEYYPEPAKSDIKSCTVSEFTVSGGKYVGTAVGYSYGTTSVDGFDGQMTWDGSESKEQVGADESVKLEELK</sequence>
<dbReference type="eggNOG" id="COG2138">
    <property type="taxonomic scope" value="Bacteria"/>
</dbReference>
<gene>
    <name evidence="3" type="ORF">C823_01553</name>
</gene>
<evidence type="ECO:0008006" key="5">
    <source>
        <dbReference type="Google" id="ProtNLM"/>
    </source>
</evidence>
<feature type="compositionally biased region" description="Polar residues" evidence="1">
    <location>
        <begin position="39"/>
        <end position="52"/>
    </location>
</feature>
<dbReference type="EMBL" id="AQFT01000047">
    <property type="protein sequence ID" value="EMZ31516.1"/>
    <property type="molecule type" value="Genomic_DNA"/>
</dbReference>
<accession>N2ATT9</accession>
<feature type="region of interest" description="Disordered" evidence="1">
    <location>
        <begin position="28"/>
        <end position="52"/>
    </location>
</feature>
<feature type="signal peptide" evidence="2">
    <location>
        <begin position="1"/>
        <end position="24"/>
    </location>
</feature>
<feature type="compositionally biased region" description="Basic and acidic residues" evidence="1">
    <location>
        <begin position="389"/>
        <end position="407"/>
    </location>
</feature>
<dbReference type="STRING" id="1235802.C823_01553"/>
<name>N2ATT9_9FIRM</name>
<reference evidence="3 4" key="1">
    <citation type="journal article" date="2014" name="Genome Announc.">
        <title>Draft genome sequences of the altered schaedler flora, a defined bacterial community from gnotobiotic mice.</title>
        <authorList>
            <person name="Wannemuehler M.J."/>
            <person name="Overstreet A.M."/>
            <person name="Ward D.V."/>
            <person name="Phillips G.J."/>
        </authorList>
    </citation>
    <scope>NUCLEOTIDE SEQUENCE [LARGE SCALE GENOMIC DNA]</scope>
    <source>
        <strain evidence="3 4">ASF492</strain>
    </source>
</reference>
<dbReference type="PROSITE" id="PS51257">
    <property type="entry name" value="PROKAR_LIPOPROTEIN"/>
    <property type="match status" value="1"/>
</dbReference>
<feature type="chain" id="PRO_5004114100" description="GLUG domain-containing protein" evidence="2">
    <location>
        <begin position="25"/>
        <end position="407"/>
    </location>
</feature>
<comment type="caution">
    <text evidence="3">The sequence shown here is derived from an EMBL/GenBank/DDBJ whole genome shotgun (WGS) entry which is preliminary data.</text>
</comment>
<protein>
    <recommendedName>
        <fullName evidence="5">GLUG domain-containing protein</fullName>
    </recommendedName>
</protein>
<dbReference type="OrthoDB" id="1771675at2"/>
<keyword evidence="2" id="KW-0732">Signal</keyword>
<dbReference type="PATRIC" id="fig|1235802.3.peg.1650"/>
<evidence type="ECO:0000313" key="4">
    <source>
        <dbReference type="Proteomes" id="UP000012589"/>
    </source>
</evidence>
<dbReference type="HOGENOM" id="CLU_651738_0_0_9"/>
<dbReference type="AlphaFoldDB" id="N2ATT9"/>